<sequence>MFIIYLQNSKPSDISKENEPKSKNNKRKVFQVSITKLKEYSSCLQKCYTKQYTYTINNNNTTSNQARNSWIEKVSKGEVRRKIVFKNPYSRKNNSENCYPAILEKIQQKNETNVKICRETNIVSNKELQTDEETKQKECPKSVKSAPYCKDSSDSTFESTPKFYRTHKPSVSSFLLDHNYSSTFNYYESIEDYADDENLSYEVIEPTLNVANVKQIHDYMKMHASEFSDEDLLAREFGLDV</sequence>
<dbReference type="Proteomes" id="UP000887013">
    <property type="component" value="Unassembled WGS sequence"/>
</dbReference>
<dbReference type="AlphaFoldDB" id="A0A8X6T796"/>
<protein>
    <submittedName>
        <fullName evidence="1">Uncharacterized protein</fullName>
    </submittedName>
</protein>
<organism evidence="1 2">
    <name type="scientific">Nephila pilipes</name>
    <name type="common">Giant wood spider</name>
    <name type="synonym">Nephila maculata</name>
    <dbReference type="NCBI Taxonomy" id="299642"/>
    <lineage>
        <taxon>Eukaryota</taxon>
        <taxon>Metazoa</taxon>
        <taxon>Ecdysozoa</taxon>
        <taxon>Arthropoda</taxon>
        <taxon>Chelicerata</taxon>
        <taxon>Arachnida</taxon>
        <taxon>Araneae</taxon>
        <taxon>Araneomorphae</taxon>
        <taxon>Entelegynae</taxon>
        <taxon>Araneoidea</taxon>
        <taxon>Nephilidae</taxon>
        <taxon>Nephila</taxon>
    </lineage>
</organism>
<name>A0A8X6T796_NEPPI</name>
<evidence type="ECO:0000313" key="1">
    <source>
        <dbReference type="EMBL" id="GFS78914.1"/>
    </source>
</evidence>
<evidence type="ECO:0000313" key="2">
    <source>
        <dbReference type="Proteomes" id="UP000887013"/>
    </source>
</evidence>
<keyword evidence="2" id="KW-1185">Reference proteome</keyword>
<gene>
    <name evidence="1" type="ORF">NPIL_494621</name>
</gene>
<proteinExistence type="predicted"/>
<accession>A0A8X6T796</accession>
<reference evidence="1" key="1">
    <citation type="submission" date="2020-08" db="EMBL/GenBank/DDBJ databases">
        <title>Multicomponent nature underlies the extraordinary mechanical properties of spider dragline silk.</title>
        <authorList>
            <person name="Kono N."/>
            <person name="Nakamura H."/>
            <person name="Mori M."/>
            <person name="Yoshida Y."/>
            <person name="Ohtoshi R."/>
            <person name="Malay A.D."/>
            <person name="Moran D.A.P."/>
            <person name="Tomita M."/>
            <person name="Numata K."/>
            <person name="Arakawa K."/>
        </authorList>
    </citation>
    <scope>NUCLEOTIDE SEQUENCE</scope>
</reference>
<comment type="caution">
    <text evidence="1">The sequence shown here is derived from an EMBL/GenBank/DDBJ whole genome shotgun (WGS) entry which is preliminary data.</text>
</comment>
<dbReference type="EMBL" id="BMAW01002494">
    <property type="protein sequence ID" value="GFS78914.1"/>
    <property type="molecule type" value="Genomic_DNA"/>
</dbReference>